<protein>
    <submittedName>
        <fullName evidence="2">Uncharacterized protein</fullName>
    </submittedName>
</protein>
<organism evidence="2 3">
    <name type="scientific">Planoprotostelium fungivorum</name>
    <dbReference type="NCBI Taxonomy" id="1890364"/>
    <lineage>
        <taxon>Eukaryota</taxon>
        <taxon>Amoebozoa</taxon>
        <taxon>Evosea</taxon>
        <taxon>Variosea</taxon>
        <taxon>Cavosteliida</taxon>
        <taxon>Cavosteliaceae</taxon>
        <taxon>Planoprotostelium</taxon>
    </lineage>
</organism>
<gene>
    <name evidence="2" type="ORF">PROFUN_12769</name>
</gene>
<evidence type="ECO:0000313" key="2">
    <source>
        <dbReference type="EMBL" id="PRP79231.1"/>
    </source>
</evidence>
<sequence>MAPSLNELWPCQTALIPMVYVTVHKNAAYDLQLLEDKLYLLLMQELDSRLIYNFSPEIVYKQRYEGTVHFTLLSGWRYMLLSSGTASVHPKGQTLKQEAGLYHSAIGAPGLYEPTKARRIGIFSILAPKFAQSPISTSTLTQKKYVNHSILSAREIPPSRRTMTPSERSVSDRIPSDEGQEVT</sequence>
<keyword evidence="3" id="KW-1185">Reference proteome</keyword>
<accession>A0A2P6N5K3</accession>
<dbReference type="Proteomes" id="UP000241769">
    <property type="component" value="Unassembled WGS sequence"/>
</dbReference>
<dbReference type="InParanoid" id="A0A2P6N5K3"/>
<feature type="region of interest" description="Disordered" evidence="1">
    <location>
        <begin position="156"/>
        <end position="183"/>
    </location>
</feature>
<evidence type="ECO:0000256" key="1">
    <source>
        <dbReference type="SAM" id="MobiDB-lite"/>
    </source>
</evidence>
<dbReference type="EMBL" id="MDYQ01000192">
    <property type="protein sequence ID" value="PRP79231.1"/>
    <property type="molecule type" value="Genomic_DNA"/>
</dbReference>
<name>A0A2P6N5K3_9EUKA</name>
<reference evidence="2 3" key="1">
    <citation type="journal article" date="2018" name="Genome Biol. Evol.">
        <title>Multiple Roots of Fruiting Body Formation in Amoebozoa.</title>
        <authorList>
            <person name="Hillmann F."/>
            <person name="Forbes G."/>
            <person name="Novohradska S."/>
            <person name="Ferling I."/>
            <person name="Riege K."/>
            <person name="Groth M."/>
            <person name="Westermann M."/>
            <person name="Marz M."/>
            <person name="Spaller T."/>
            <person name="Winckler T."/>
            <person name="Schaap P."/>
            <person name="Glockner G."/>
        </authorList>
    </citation>
    <scope>NUCLEOTIDE SEQUENCE [LARGE SCALE GENOMIC DNA]</scope>
    <source>
        <strain evidence="2 3">Jena</strain>
    </source>
</reference>
<proteinExistence type="predicted"/>
<comment type="caution">
    <text evidence="2">The sequence shown here is derived from an EMBL/GenBank/DDBJ whole genome shotgun (WGS) entry which is preliminary data.</text>
</comment>
<evidence type="ECO:0000313" key="3">
    <source>
        <dbReference type="Proteomes" id="UP000241769"/>
    </source>
</evidence>
<dbReference type="AlphaFoldDB" id="A0A2P6N5K3"/>